<dbReference type="InterPro" id="IPR015946">
    <property type="entry name" value="KH_dom-like_a/b"/>
</dbReference>
<dbReference type="InterPro" id="IPR001351">
    <property type="entry name" value="Ribosomal_uS3_C"/>
</dbReference>
<dbReference type="SMART" id="SM00322">
    <property type="entry name" value="KH"/>
    <property type="match status" value="1"/>
</dbReference>
<dbReference type="Gene3D" id="3.30.300.20">
    <property type="match status" value="1"/>
</dbReference>
<dbReference type="InterPro" id="IPR005704">
    <property type="entry name" value="Ribosomal_uS3_bac-typ"/>
</dbReference>
<reference evidence="12 13" key="1">
    <citation type="journal article" date="2021" name="Int. J. Syst. Evol. Microbiol.">
        <title>Reticulibacter mediterranei gen. nov., sp. nov., within the new family Reticulibacteraceae fam. nov., and Ktedonospora formicarum gen. nov., sp. nov., Ktedonobacter robiniae sp. nov., Dictyobacter formicarum sp. nov. and Dictyobacter arantiisoli sp. nov., belonging to the class Ktedonobacteria.</title>
        <authorList>
            <person name="Yabe S."/>
            <person name="Zheng Y."/>
            <person name="Wang C.M."/>
            <person name="Sakai Y."/>
            <person name="Abe K."/>
            <person name="Yokota A."/>
            <person name="Donadio S."/>
            <person name="Cavaletti L."/>
            <person name="Monciardini P."/>
        </authorList>
    </citation>
    <scope>NUCLEOTIDE SEQUENCE [LARGE SCALE GENOMIC DNA]</scope>
    <source>
        <strain evidence="12 13">SOSP1-30</strain>
    </source>
</reference>
<dbReference type="InterPro" id="IPR004044">
    <property type="entry name" value="KH_dom_type_2"/>
</dbReference>
<evidence type="ECO:0000256" key="2">
    <source>
        <dbReference type="ARBA" id="ARBA00022730"/>
    </source>
</evidence>
<evidence type="ECO:0000256" key="7">
    <source>
        <dbReference type="ARBA" id="ARBA00035257"/>
    </source>
</evidence>
<dbReference type="HAMAP" id="MF_01309_B">
    <property type="entry name" value="Ribosomal_uS3_B"/>
    <property type="match status" value="1"/>
</dbReference>
<evidence type="ECO:0000256" key="9">
    <source>
        <dbReference type="RuleBase" id="RU003624"/>
    </source>
</evidence>
<evidence type="ECO:0000256" key="6">
    <source>
        <dbReference type="ARBA" id="ARBA00024998"/>
    </source>
</evidence>
<dbReference type="PROSITE" id="PS50823">
    <property type="entry name" value="KH_TYPE_2"/>
    <property type="match status" value="1"/>
</dbReference>
<comment type="similarity">
    <text evidence="1 8 9">Belongs to the universal ribosomal protein uS3 family.</text>
</comment>
<dbReference type="InterPro" id="IPR004087">
    <property type="entry name" value="KH_dom"/>
</dbReference>
<dbReference type="InterPro" id="IPR057258">
    <property type="entry name" value="Ribosomal_uS3"/>
</dbReference>
<protein>
    <recommendedName>
        <fullName evidence="7 8">Small ribosomal subunit protein uS3</fullName>
    </recommendedName>
</protein>
<dbReference type="PANTHER" id="PTHR11760">
    <property type="entry name" value="30S/40S RIBOSOMAL PROTEIN S3"/>
    <property type="match status" value="1"/>
</dbReference>
<keyword evidence="3 8" id="KW-0694">RNA-binding</keyword>
<name>A0ABQ3ULW8_9CHLR</name>
<accession>A0ABQ3ULW8</accession>
<dbReference type="InterPro" id="IPR036419">
    <property type="entry name" value="Ribosomal_S3_C_sf"/>
</dbReference>
<comment type="subunit">
    <text evidence="8">Part of the 30S ribosomal subunit. Forms a tight complex with proteins S10 and S14.</text>
</comment>
<keyword evidence="4 8" id="KW-0689">Ribosomal protein</keyword>
<comment type="caution">
    <text evidence="12">The sequence shown here is derived from an EMBL/GenBank/DDBJ whole genome shotgun (WGS) entry which is preliminary data.</text>
</comment>
<evidence type="ECO:0000256" key="8">
    <source>
        <dbReference type="HAMAP-Rule" id="MF_01309"/>
    </source>
</evidence>
<evidence type="ECO:0000256" key="5">
    <source>
        <dbReference type="ARBA" id="ARBA00023274"/>
    </source>
</evidence>
<gene>
    <name evidence="8" type="primary">rpsC</name>
    <name evidence="12" type="ORF">KSB_21310</name>
</gene>
<dbReference type="CDD" id="cd02412">
    <property type="entry name" value="KH-II_30S_S3"/>
    <property type="match status" value="1"/>
</dbReference>
<evidence type="ECO:0000313" key="13">
    <source>
        <dbReference type="Proteomes" id="UP000654345"/>
    </source>
</evidence>
<dbReference type="SUPFAM" id="SSF54814">
    <property type="entry name" value="Prokaryotic type KH domain (KH-domain type II)"/>
    <property type="match status" value="1"/>
</dbReference>
<evidence type="ECO:0000256" key="1">
    <source>
        <dbReference type="ARBA" id="ARBA00010761"/>
    </source>
</evidence>
<comment type="function">
    <text evidence="6 8">Binds the lower part of the 30S subunit head. Binds mRNA in the 70S ribosome, positioning it for translation.</text>
</comment>
<dbReference type="Pfam" id="PF00189">
    <property type="entry name" value="Ribosomal_S3_C"/>
    <property type="match status" value="1"/>
</dbReference>
<sequence length="339" mass="37774">MGHKVHPIGFRLGVIKGWESWQSRWYAENNYKDILAEDFQIRRMINKELSSAHGAKVDAGVSKIEIERAAPKQVLVKINTAKPGIVIGKSGEKVERLKAHLESKTQKRVRVEIVEIRQPELDAYLVGRSICDQLEKRVSFRRAMKQAVQKSMRAGAKGIKVIAGGRLGGAEIARTEKEVEGKVPLHTLRADIDYGLAEAHTTFGVIGVKVWIYRGDILPSRRRESAEAVDLFAPTAPRESGERRPDRRRGEGGPRGQRPQGDRPRGGERPQRGPRPQGERGPRPQGDRPPRGPRPQGERAPRPQGERAPRPQSERQQPAAEQQQPQQPPAGPTESTQGE</sequence>
<evidence type="ECO:0000256" key="10">
    <source>
        <dbReference type="SAM" id="MobiDB-lite"/>
    </source>
</evidence>
<dbReference type="PROSITE" id="PS00548">
    <property type="entry name" value="RIBOSOMAL_S3"/>
    <property type="match status" value="1"/>
</dbReference>
<keyword evidence="5 8" id="KW-0687">Ribonucleoprotein</keyword>
<dbReference type="NCBIfam" id="TIGR01009">
    <property type="entry name" value="rpsC_bact"/>
    <property type="match status" value="1"/>
</dbReference>
<evidence type="ECO:0000256" key="3">
    <source>
        <dbReference type="ARBA" id="ARBA00022884"/>
    </source>
</evidence>
<dbReference type="Pfam" id="PF07650">
    <property type="entry name" value="KH_2"/>
    <property type="match status" value="1"/>
</dbReference>
<dbReference type="InterPro" id="IPR018280">
    <property type="entry name" value="Ribosomal_uS3_CS"/>
</dbReference>
<dbReference type="InterPro" id="IPR009019">
    <property type="entry name" value="KH_sf_prok-type"/>
</dbReference>
<feature type="compositionally biased region" description="Low complexity" evidence="10">
    <location>
        <begin position="314"/>
        <end position="325"/>
    </location>
</feature>
<organism evidence="12 13">
    <name type="scientific">Ktedonobacter robiniae</name>
    <dbReference type="NCBI Taxonomy" id="2778365"/>
    <lineage>
        <taxon>Bacteria</taxon>
        <taxon>Bacillati</taxon>
        <taxon>Chloroflexota</taxon>
        <taxon>Ktedonobacteria</taxon>
        <taxon>Ktedonobacterales</taxon>
        <taxon>Ktedonobacteraceae</taxon>
        <taxon>Ktedonobacter</taxon>
    </lineage>
</organism>
<dbReference type="Proteomes" id="UP000654345">
    <property type="component" value="Unassembled WGS sequence"/>
</dbReference>
<dbReference type="PANTHER" id="PTHR11760:SF19">
    <property type="entry name" value="SMALL RIBOSOMAL SUBUNIT PROTEIN US3C"/>
    <property type="match status" value="1"/>
</dbReference>
<proteinExistence type="inferred from homology"/>
<evidence type="ECO:0000313" key="12">
    <source>
        <dbReference type="EMBL" id="GHO53656.1"/>
    </source>
</evidence>
<dbReference type="EMBL" id="BNJG01000001">
    <property type="protein sequence ID" value="GHO53656.1"/>
    <property type="molecule type" value="Genomic_DNA"/>
</dbReference>
<feature type="compositionally biased region" description="Basic and acidic residues" evidence="10">
    <location>
        <begin position="239"/>
        <end position="252"/>
    </location>
</feature>
<feature type="compositionally biased region" description="Basic and acidic residues" evidence="10">
    <location>
        <begin position="260"/>
        <end position="313"/>
    </location>
</feature>
<keyword evidence="2 8" id="KW-0699">rRNA-binding</keyword>
<keyword evidence="13" id="KW-1185">Reference proteome</keyword>
<evidence type="ECO:0000256" key="4">
    <source>
        <dbReference type="ARBA" id="ARBA00022980"/>
    </source>
</evidence>
<dbReference type="SUPFAM" id="SSF54821">
    <property type="entry name" value="Ribosomal protein S3 C-terminal domain"/>
    <property type="match status" value="1"/>
</dbReference>
<evidence type="ECO:0000259" key="11">
    <source>
        <dbReference type="PROSITE" id="PS50823"/>
    </source>
</evidence>
<feature type="region of interest" description="Disordered" evidence="10">
    <location>
        <begin position="223"/>
        <end position="339"/>
    </location>
</feature>
<feature type="domain" description="KH type-2" evidence="11">
    <location>
        <begin position="41"/>
        <end position="117"/>
    </location>
</feature>
<dbReference type="Gene3D" id="3.30.1140.32">
    <property type="entry name" value="Ribosomal protein S3, C-terminal domain"/>
    <property type="match status" value="1"/>
</dbReference>